<name>A0A078FSH5_BRANA</name>
<reference evidence="1 2" key="1">
    <citation type="journal article" date="2014" name="Science">
        <title>Plant genetics. Early allopolyploid evolution in the post-Neolithic Brassica napus oilseed genome.</title>
        <authorList>
            <person name="Chalhoub B."/>
            <person name="Denoeud F."/>
            <person name="Liu S."/>
            <person name="Parkin I.A."/>
            <person name="Tang H."/>
            <person name="Wang X."/>
            <person name="Chiquet J."/>
            <person name="Belcram H."/>
            <person name="Tong C."/>
            <person name="Samans B."/>
            <person name="Correa M."/>
            <person name="Da Silva C."/>
            <person name="Just J."/>
            <person name="Falentin C."/>
            <person name="Koh C.S."/>
            <person name="Le Clainche I."/>
            <person name="Bernard M."/>
            <person name="Bento P."/>
            <person name="Noel B."/>
            <person name="Labadie K."/>
            <person name="Alberti A."/>
            <person name="Charles M."/>
            <person name="Arnaud D."/>
            <person name="Guo H."/>
            <person name="Daviaud C."/>
            <person name="Alamery S."/>
            <person name="Jabbari K."/>
            <person name="Zhao M."/>
            <person name="Edger P.P."/>
            <person name="Chelaifa H."/>
            <person name="Tack D."/>
            <person name="Lassalle G."/>
            <person name="Mestiri I."/>
            <person name="Schnel N."/>
            <person name="Le Paslier M.C."/>
            <person name="Fan G."/>
            <person name="Renault V."/>
            <person name="Bayer P.E."/>
            <person name="Golicz A.A."/>
            <person name="Manoli S."/>
            <person name="Lee T.H."/>
            <person name="Thi V.H."/>
            <person name="Chalabi S."/>
            <person name="Hu Q."/>
            <person name="Fan C."/>
            <person name="Tollenaere R."/>
            <person name="Lu Y."/>
            <person name="Battail C."/>
            <person name="Shen J."/>
            <person name="Sidebottom C.H."/>
            <person name="Wang X."/>
            <person name="Canaguier A."/>
            <person name="Chauveau A."/>
            <person name="Berard A."/>
            <person name="Deniot G."/>
            <person name="Guan M."/>
            <person name="Liu Z."/>
            <person name="Sun F."/>
            <person name="Lim Y.P."/>
            <person name="Lyons E."/>
            <person name="Town C.D."/>
            <person name="Bancroft I."/>
            <person name="Wang X."/>
            <person name="Meng J."/>
            <person name="Ma J."/>
            <person name="Pires J.C."/>
            <person name="King G.J."/>
            <person name="Brunel D."/>
            <person name="Delourme R."/>
            <person name="Renard M."/>
            <person name="Aury J.M."/>
            <person name="Adams K.L."/>
            <person name="Batley J."/>
            <person name="Snowdon R.J."/>
            <person name="Tost J."/>
            <person name="Edwards D."/>
            <person name="Zhou Y."/>
            <person name="Hua W."/>
            <person name="Sharpe A.G."/>
            <person name="Paterson A.H."/>
            <person name="Guan C."/>
            <person name="Wincker P."/>
        </authorList>
    </citation>
    <scope>NUCLEOTIDE SEQUENCE [LARGE SCALE GENOMIC DNA]</scope>
    <source>
        <strain evidence="2">cv. Darmor-bzh</strain>
    </source>
</reference>
<dbReference type="PaxDb" id="3708-A0A078FSH5"/>
<proteinExistence type="predicted"/>
<dbReference type="Proteomes" id="UP000028999">
    <property type="component" value="Unassembled WGS sequence"/>
</dbReference>
<evidence type="ECO:0000313" key="1">
    <source>
        <dbReference type="EMBL" id="CDY15802.1"/>
    </source>
</evidence>
<organism evidence="1 2">
    <name type="scientific">Brassica napus</name>
    <name type="common">Rape</name>
    <dbReference type="NCBI Taxonomy" id="3708"/>
    <lineage>
        <taxon>Eukaryota</taxon>
        <taxon>Viridiplantae</taxon>
        <taxon>Streptophyta</taxon>
        <taxon>Embryophyta</taxon>
        <taxon>Tracheophyta</taxon>
        <taxon>Spermatophyta</taxon>
        <taxon>Magnoliopsida</taxon>
        <taxon>eudicotyledons</taxon>
        <taxon>Gunneridae</taxon>
        <taxon>Pentapetalae</taxon>
        <taxon>rosids</taxon>
        <taxon>malvids</taxon>
        <taxon>Brassicales</taxon>
        <taxon>Brassicaceae</taxon>
        <taxon>Brassiceae</taxon>
        <taxon>Brassica</taxon>
    </lineage>
</organism>
<dbReference type="EMBL" id="LK032058">
    <property type="protein sequence ID" value="CDY15802.1"/>
    <property type="molecule type" value="Genomic_DNA"/>
</dbReference>
<gene>
    <name evidence="1" type="primary">BnaC02g34210D</name>
    <name evidence="1" type="ORF">GSBRNA2T00090109001</name>
</gene>
<dbReference type="Gramene" id="CDY15802">
    <property type="protein sequence ID" value="CDY15802"/>
    <property type="gene ID" value="GSBRNA2T00090109001"/>
</dbReference>
<protein>
    <submittedName>
        <fullName evidence="1">BnaC02g34210D protein</fullName>
    </submittedName>
</protein>
<keyword evidence="2" id="KW-1185">Reference proteome</keyword>
<accession>A0A078FSH5</accession>
<dbReference type="AlphaFoldDB" id="A0A078FSH5"/>
<evidence type="ECO:0000313" key="2">
    <source>
        <dbReference type="Proteomes" id="UP000028999"/>
    </source>
</evidence>
<sequence length="59" mass="6585">MREEKSKSTNEMKSMLSSIFQSVLASSSNNLVVASSYKVCSVLRADVLRSSEEIINRRS</sequence>